<accession>A0A430B624</accession>
<keyword evidence="1" id="KW-0479">Metal-binding</keyword>
<evidence type="ECO:0000256" key="1">
    <source>
        <dbReference type="ARBA" id="ARBA00022723"/>
    </source>
</evidence>
<dbReference type="SMART" id="SM00910">
    <property type="entry name" value="HIRAN"/>
    <property type="match status" value="1"/>
</dbReference>
<keyword evidence="4" id="KW-0255">Endonuclease</keyword>
<reference evidence="4 5" key="1">
    <citation type="submission" date="2017-05" db="EMBL/GenBank/DDBJ databases">
        <title>Vagococcus spp. assemblies.</title>
        <authorList>
            <person name="Gulvik C.A."/>
        </authorList>
    </citation>
    <scope>NUCLEOTIDE SEQUENCE [LARGE SCALE GENOMIC DNA]</scope>
    <source>
        <strain evidence="4 5">CCUG 51432</strain>
    </source>
</reference>
<dbReference type="EMBL" id="NGKA01000001">
    <property type="protein sequence ID" value="RSU15759.1"/>
    <property type="molecule type" value="Genomic_DNA"/>
</dbReference>
<dbReference type="AlphaFoldDB" id="A0A430B624"/>
<protein>
    <submittedName>
        <fullName evidence="4">Restriction endonuclease</fullName>
    </submittedName>
</protein>
<evidence type="ECO:0000259" key="3">
    <source>
        <dbReference type="SMART" id="SM00910"/>
    </source>
</evidence>
<dbReference type="Pfam" id="PF08797">
    <property type="entry name" value="HIRAN"/>
    <property type="match status" value="1"/>
</dbReference>
<dbReference type="GO" id="GO:0003676">
    <property type="term" value="F:nucleic acid binding"/>
    <property type="evidence" value="ECO:0007669"/>
    <property type="project" value="InterPro"/>
</dbReference>
<gene>
    <name evidence="4" type="ORF">CBF29_00030</name>
</gene>
<evidence type="ECO:0000256" key="2">
    <source>
        <dbReference type="ARBA" id="ARBA00022801"/>
    </source>
</evidence>
<evidence type="ECO:0000313" key="5">
    <source>
        <dbReference type="Proteomes" id="UP000287605"/>
    </source>
</evidence>
<dbReference type="Proteomes" id="UP000287605">
    <property type="component" value="Unassembled WGS sequence"/>
</dbReference>
<keyword evidence="2" id="KW-0378">Hydrolase</keyword>
<dbReference type="Gene3D" id="3.30.70.2330">
    <property type="match status" value="1"/>
</dbReference>
<organism evidence="4 5">
    <name type="scientific">Vagococcus elongatus</name>
    <dbReference type="NCBI Taxonomy" id="180344"/>
    <lineage>
        <taxon>Bacteria</taxon>
        <taxon>Bacillati</taxon>
        <taxon>Bacillota</taxon>
        <taxon>Bacilli</taxon>
        <taxon>Lactobacillales</taxon>
        <taxon>Enterococcaceae</taxon>
        <taxon>Vagococcus</taxon>
    </lineage>
</organism>
<sequence length="124" mass="14302">MNTEELVASLKNHKFEPSRHVADFHVAGFAYYDGLDIIDELTLGKPVRLIAEPDNPYDPEAVVIFYQDKKLGYIPKDKNSLFSTLLYFGHGDLFESKIQFVNKESHPERQFRVVVKIKDNRSNS</sequence>
<keyword evidence="5" id="KW-1185">Reference proteome</keyword>
<dbReference type="GO" id="GO:0008270">
    <property type="term" value="F:zinc ion binding"/>
    <property type="evidence" value="ECO:0007669"/>
    <property type="project" value="InterPro"/>
</dbReference>
<name>A0A430B624_9ENTE</name>
<dbReference type="GO" id="GO:0016818">
    <property type="term" value="F:hydrolase activity, acting on acid anhydrides, in phosphorus-containing anhydrides"/>
    <property type="evidence" value="ECO:0007669"/>
    <property type="project" value="InterPro"/>
</dbReference>
<evidence type="ECO:0000313" key="4">
    <source>
        <dbReference type="EMBL" id="RSU15759.1"/>
    </source>
</evidence>
<dbReference type="GO" id="GO:0004519">
    <property type="term" value="F:endonuclease activity"/>
    <property type="evidence" value="ECO:0007669"/>
    <property type="project" value="UniProtKB-KW"/>
</dbReference>
<dbReference type="InterPro" id="IPR014905">
    <property type="entry name" value="HIRAN"/>
</dbReference>
<keyword evidence="4" id="KW-0540">Nuclease</keyword>
<comment type="caution">
    <text evidence="4">The sequence shown here is derived from an EMBL/GenBank/DDBJ whole genome shotgun (WGS) entry which is preliminary data.</text>
</comment>
<proteinExistence type="predicted"/>
<feature type="domain" description="HIRAN" evidence="3">
    <location>
        <begin position="19"/>
        <end position="121"/>
    </location>
</feature>
<dbReference type="OrthoDB" id="9812156at2"/>